<proteinExistence type="predicted"/>
<feature type="transmembrane region" description="Helical" evidence="1">
    <location>
        <begin position="360"/>
        <end position="383"/>
    </location>
</feature>
<dbReference type="Proteomes" id="UP000254396">
    <property type="component" value="Unassembled WGS sequence"/>
</dbReference>
<dbReference type="AlphaFoldDB" id="A0AAX2KN87"/>
<evidence type="ECO:0008006" key="4">
    <source>
        <dbReference type="Google" id="ProtNLM"/>
    </source>
</evidence>
<protein>
    <recommendedName>
        <fullName evidence="4">Conjugal transfer protein</fullName>
    </recommendedName>
</protein>
<gene>
    <name evidence="2" type="ORF">NCTC13379_00451</name>
</gene>
<keyword evidence="1" id="KW-1133">Transmembrane helix</keyword>
<reference evidence="2 3" key="1">
    <citation type="submission" date="2018-06" db="EMBL/GenBank/DDBJ databases">
        <authorList>
            <consortium name="Pathogen Informatics"/>
            <person name="Doyle S."/>
        </authorList>
    </citation>
    <scope>NUCLEOTIDE SEQUENCE [LARGE SCALE GENOMIC DNA]</scope>
    <source>
        <strain evidence="2 3">NCTC13379</strain>
    </source>
</reference>
<evidence type="ECO:0000313" key="2">
    <source>
        <dbReference type="EMBL" id="STP63607.1"/>
    </source>
</evidence>
<feature type="transmembrane region" description="Helical" evidence="1">
    <location>
        <begin position="83"/>
        <end position="102"/>
    </location>
</feature>
<comment type="caution">
    <text evidence="2">The sequence shown here is derived from an EMBL/GenBank/DDBJ whole genome shotgun (WGS) entry which is preliminary data.</text>
</comment>
<evidence type="ECO:0000313" key="3">
    <source>
        <dbReference type="Proteomes" id="UP000254396"/>
    </source>
</evidence>
<organism evidence="2 3">
    <name type="scientific">Enterococcus faecalis</name>
    <name type="common">Streptococcus faecalis</name>
    <dbReference type="NCBI Taxonomy" id="1351"/>
    <lineage>
        <taxon>Bacteria</taxon>
        <taxon>Bacillati</taxon>
        <taxon>Bacillota</taxon>
        <taxon>Bacilli</taxon>
        <taxon>Lactobacillales</taxon>
        <taxon>Enterococcaceae</taxon>
        <taxon>Enterococcus</taxon>
    </lineage>
</organism>
<feature type="transmembrane region" description="Helical" evidence="1">
    <location>
        <begin position="27"/>
        <end position="47"/>
    </location>
</feature>
<evidence type="ECO:0000256" key="1">
    <source>
        <dbReference type="SAM" id="Phobius"/>
    </source>
</evidence>
<dbReference type="EMBL" id="UGIX01000001">
    <property type="protein sequence ID" value="STP63607.1"/>
    <property type="molecule type" value="Genomic_DNA"/>
</dbReference>
<feature type="transmembrane region" description="Helical" evidence="1">
    <location>
        <begin position="260"/>
        <end position="279"/>
    </location>
</feature>
<name>A0AAX2KN87_ENTFL</name>
<sequence>MKYLIDSYTAYMVNGGLLDKGSEVVNWFFIELPFFFLRMGAMIFLIMENVMNQSDYFVGKQQEAYDYSLDILKGFGGTGIVKGSLLGLAIILSAYYLLYSFFSNRRNFMKSLLHYFAVFALFICWFGQVKTIDGKTQNGAIFLISSVSEMTKQVQGKFTSNVNFGGDTSQEVDDGKKKVYQSPMFDATVLQTFNYVNSGSIDGKMANGKKLDYDKLLEKPNLNDKEKKDFREKRNAYIEQQEKDNPYFSQDTLKTMEKSFAVWTGATNLFILAIPVLYINLMLSLIQLLVVFLILIFPVVLLASFFPRCQMLLFKFFQGLIGALFTPIIYGIFLSVLFWINKLIDGAFLGVAKKVSGSLLELISGSTVYMIVLFVAVVVKIVVLRKVWKNKYAILAYFSNGQVSQPVFEQKVEQLSERTKEVATGGAQVALGAYTGNLGMVANGAGNILPNQDKAIEMGQEHFIDDNGSFTGVKAGLQSIFRQPVTEEEQGELNEEQFSEVETESIDHELTDIEEIGQTELESDSLDNSIIELEPMTSEDLVVDVDNMSSDIDVELASVEEVGEEPPMNAEEYSGYDNVIVTNFDELAMAREERDYFDGGKEQELVETNGVELVNNIYPFVQTEEYLANLEQTEAQFFGTDEFEKELEQIEEWA</sequence>
<feature type="transmembrane region" description="Helical" evidence="1">
    <location>
        <begin position="319"/>
        <end position="340"/>
    </location>
</feature>
<accession>A0AAX2KN87</accession>
<keyword evidence="1" id="KW-0472">Membrane</keyword>
<dbReference type="RefSeq" id="WP_002359321.1">
    <property type="nucleotide sequence ID" value="NZ_BLPK01000003.1"/>
</dbReference>
<feature type="transmembrane region" description="Helical" evidence="1">
    <location>
        <begin position="285"/>
        <end position="307"/>
    </location>
</feature>
<feature type="transmembrane region" description="Helical" evidence="1">
    <location>
        <begin position="108"/>
        <end position="127"/>
    </location>
</feature>
<keyword evidence="1" id="KW-0812">Transmembrane</keyword>